<evidence type="ECO:0000313" key="2">
    <source>
        <dbReference type="Proteomes" id="UP000279911"/>
    </source>
</evidence>
<evidence type="ECO:0008006" key="3">
    <source>
        <dbReference type="Google" id="ProtNLM"/>
    </source>
</evidence>
<evidence type="ECO:0000313" key="1">
    <source>
        <dbReference type="EMBL" id="RSD20621.1"/>
    </source>
</evidence>
<dbReference type="AlphaFoldDB" id="A0A427TDB3"/>
<gene>
    <name evidence="1" type="ORF">EJA10_22965</name>
</gene>
<accession>A0A427TDB3</accession>
<dbReference type="EMBL" id="RSFW01000040">
    <property type="protein sequence ID" value="RSD20621.1"/>
    <property type="molecule type" value="Genomic_DNA"/>
</dbReference>
<dbReference type="Proteomes" id="UP000279911">
    <property type="component" value="Unassembled WGS sequence"/>
</dbReference>
<name>A0A427TDB3_9BACI</name>
<organism evidence="1 2">
    <name type="scientific">Mesobacillus subterraneus</name>
    <dbReference type="NCBI Taxonomy" id="285983"/>
    <lineage>
        <taxon>Bacteria</taxon>
        <taxon>Bacillati</taxon>
        <taxon>Bacillota</taxon>
        <taxon>Bacilli</taxon>
        <taxon>Bacillales</taxon>
        <taxon>Bacillaceae</taxon>
        <taxon>Mesobacillus</taxon>
    </lineage>
</organism>
<dbReference type="RefSeq" id="WP_125482338.1">
    <property type="nucleotide sequence ID" value="NZ_RSFW01000040.1"/>
</dbReference>
<reference evidence="2" key="1">
    <citation type="submission" date="2018-12" db="EMBL/GenBank/DDBJ databases">
        <title>Bacillus chawlae sp. nov., Bacillus glennii sp. nov., and Bacillus saganii sp. nov. Isolated from the Vehicle Assembly Building at Kennedy Space Center where the Viking Spacecraft were Assembled.</title>
        <authorList>
            <person name="Seuylemezian A."/>
            <person name="Vaishampayan P."/>
        </authorList>
    </citation>
    <scope>NUCLEOTIDE SEQUENCE [LARGE SCALE GENOMIC DNA]</scope>
    <source>
        <strain evidence="2">DSM 13966</strain>
    </source>
</reference>
<proteinExistence type="predicted"/>
<sequence length="219" mass="25628">MKFSRSFLDMDGYIQRNLNEITCHEIFQIKEDFYDIVESLCGSTANLTGITEMLIFRLMYHLFGMNGSIESKTAQYRDTRLIIGNRYIGKNGKYQEPDIVIEQGNKICYLISIKNLLSTVTPTANEKESFIVQELIKENGVCTTAIQDLFRIENIRYGNNSGFSSLTVVFSQVPNRHERAIQLIQNRFNWHQFLILENNHNKFIDELMDRLRFKQPYCL</sequence>
<protein>
    <recommendedName>
        <fullName evidence="3">Restriction endonuclease</fullName>
    </recommendedName>
</protein>
<comment type="caution">
    <text evidence="1">The sequence shown here is derived from an EMBL/GenBank/DDBJ whole genome shotgun (WGS) entry which is preliminary data.</text>
</comment>
<dbReference type="OrthoDB" id="2940725at2"/>